<evidence type="ECO:0000313" key="2">
    <source>
        <dbReference type="EMBL" id="ERN11742.1"/>
    </source>
</evidence>
<proteinExistence type="predicted"/>
<keyword evidence="3" id="KW-1185">Reference proteome</keyword>
<organism evidence="2 3">
    <name type="scientific">Amborella trichopoda</name>
    <dbReference type="NCBI Taxonomy" id="13333"/>
    <lineage>
        <taxon>Eukaryota</taxon>
        <taxon>Viridiplantae</taxon>
        <taxon>Streptophyta</taxon>
        <taxon>Embryophyta</taxon>
        <taxon>Tracheophyta</taxon>
        <taxon>Spermatophyta</taxon>
        <taxon>Magnoliopsida</taxon>
        <taxon>Amborellales</taxon>
        <taxon>Amborellaceae</taxon>
        <taxon>Amborella</taxon>
    </lineage>
</organism>
<gene>
    <name evidence="2" type="ORF">AMTR_s00022p00240290</name>
</gene>
<dbReference type="PROSITE" id="PS50904">
    <property type="entry name" value="PRELI_MSF1"/>
    <property type="match status" value="1"/>
</dbReference>
<evidence type="ECO:0000313" key="3">
    <source>
        <dbReference type="Proteomes" id="UP000017836"/>
    </source>
</evidence>
<reference evidence="3" key="1">
    <citation type="journal article" date="2013" name="Science">
        <title>The Amborella genome and the evolution of flowering plants.</title>
        <authorList>
            <consortium name="Amborella Genome Project"/>
        </authorList>
    </citation>
    <scope>NUCLEOTIDE SEQUENCE [LARGE SCALE GENOMIC DNA]</scope>
</reference>
<dbReference type="AlphaFoldDB" id="W1PP18"/>
<dbReference type="OrthoDB" id="407630at2759"/>
<evidence type="ECO:0000259" key="1">
    <source>
        <dbReference type="PROSITE" id="PS50904"/>
    </source>
</evidence>
<dbReference type="OMA" id="YCPWNEK"/>
<dbReference type="EMBL" id="KI392687">
    <property type="protein sequence ID" value="ERN11742.1"/>
    <property type="molecule type" value="Genomic_DNA"/>
</dbReference>
<name>W1PP18_AMBTC</name>
<protein>
    <recommendedName>
        <fullName evidence="1">PRELI/MSF1 domain-containing protein</fullName>
    </recommendedName>
</protein>
<dbReference type="Gramene" id="ERN11742">
    <property type="protein sequence ID" value="ERN11742"/>
    <property type="gene ID" value="AMTR_s00022p00240290"/>
</dbReference>
<dbReference type="eggNOG" id="KOG3336">
    <property type="taxonomic scope" value="Eukaryota"/>
</dbReference>
<dbReference type="HOGENOM" id="CLU_067902_5_0_1"/>
<accession>W1PP18</accession>
<dbReference type="GO" id="GO:0005758">
    <property type="term" value="C:mitochondrial intermembrane space"/>
    <property type="evidence" value="ECO:0000318"/>
    <property type="project" value="GO_Central"/>
</dbReference>
<dbReference type="KEGG" id="atr:18439943"/>
<dbReference type="GO" id="GO:1990050">
    <property type="term" value="F:phosphatidic acid transfer activity"/>
    <property type="evidence" value="ECO:0000318"/>
    <property type="project" value="GO_Central"/>
</dbReference>
<dbReference type="Pfam" id="PF04707">
    <property type="entry name" value="PRELI"/>
    <property type="match status" value="1"/>
</dbReference>
<dbReference type="PANTHER" id="PTHR11158">
    <property type="entry name" value="MSF1/PX19 RELATED"/>
    <property type="match status" value="1"/>
</dbReference>
<dbReference type="InterPro" id="IPR037365">
    <property type="entry name" value="Slowmo/Ups"/>
</dbReference>
<sequence>MVKSYTQEHIYKHPWERVTSACWRKFTDPENTPYLSHILEVDTLNRSLDHETGRLHTTRAITVHAPGPRWIQRLIGQEICRCVETSTVDPKSKFMESTAKNVSLRRFIEVEEKCMYRPHPENPNWTLFEQKTSIKCSPLSTLASMAERIEHRCAERFLQNSVKGREVMERICKYLEADSTSIGI</sequence>
<feature type="domain" description="PRELI/MSF1" evidence="1">
    <location>
        <begin position="2"/>
        <end position="180"/>
    </location>
</feature>
<dbReference type="STRING" id="13333.W1PP18"/>
<dbReference type="InterPro" id="IPR006797">
    <property type="entry name" value="PRELI/MSF1_dom"/>
</dbReference>
<dbReference type="GO" id="GO:0015914">
    <property type="term" value="P:phospholipid transport"/>
    <property type="evidence" value="ECO:0000318"/>
    <property type="project" value="GO_Central"/>
</dbReference>
<dbReference type="Proteomes" id="UP000017836">
    <property type="component" value="Unassembled WGS sequence"/>
</dbReference>